<name>S7V6G5_9BACT</name>
<protein>
    <submittedName>
        <fullName evidence="1">Uncharacterized protein</fullName>
    </submittedName>
</protein>
<evidence type="ECO:0000313" key="2">
    <source>
        <dbReference type="Proteomes" id="UP000014974"/>
    </source>
</evidence>
<dbReference type="AlphaFoldDB" id="S7V6G5"/>
<accession>S7V6G5</accession>
<proteinExistence type="predicted"/>
<dbReference type="Proteomes" id="UP000014974">
    <property type="component" value="Unassembled WGS sequence"/>
</dbReference>
<sequence>MTNPCNDGLHPSLLDVTLSGLSKEEIHKPKLKDNLSPERA</sequence>
<dbReference type="EMBL" id="ATNM01000174">
    <property type="protein sequence ID" value="EPR65810.1"/>
    <property type="molecule type" value="Genomic_DNA"/>
</dbReference>
<gene>
    <name evidence="1" type="ORF">ADICYQ_5158</name>
</gene>
<evidence type="ECO:0000313" key="1">
    <source>
        <dbReference type="EMBL" id="EPR65810.1"/>
    </source>
</evidence>
<reference evidence="1 2" key="1">
    <citation type="journal article" date="2013" name="Genome Announc.">
        <title>Draft Genome Sequence of Cyclobacterium qasimii Strain M12-11BT, Isolated from Arctic Marine Sediment.</title>
        <authorList>
            <person name="Shivaji S."/>
            <person name="Ara S."/>
            <person name="Singh A."/>
            <person name="Kumar Pinnaka A."/>
        </authorList>
    </citation>
    <scope>NUCLEOTIDE SEQUENCE [LARGE SCALE GENOMIC DNA]</scope>
    <source>
        <strain evidence="1 2">M12-11B</strain>
    </source>
</reference>
<organism evidence="1 2">
    <name type="scientific">Cyclobacterium qasimii M12-11B</name>
    <dbReference type="NCBI Taxonomy" id="641524"/>
    <lineage>
        <taxon>Bacteria</taxon>
        <taxon>Pseudomonadati</taxon>
        <taxon>Bacteroidota</taxon>
        <taxon>Cytophagia</taxon>
        <taxon>Cytophagales</taxon>
        <taxon>Cyclobacteriaceae</taxon>
        <taxon>Cyclobacterium</taxon>
    </lineage>
</organism>
<comment type="caution">
    <text evidence="1">The sequence shown here is derived from an EMBL/GenBank/DDBJ whole genome shotgun (WGS) entry which is preliminary data.</text>
</comment>